<dbReference type="PANTHER" id="PTHR22572">
    <property type="entry name" value="SUGAR-1-PHOSPHATE GUANYL TRANSFERASE"/>
    <property type="match status" value="1"/>
</dbReference>
<proteinExistence type="predicted"/>
<dbReference type="GO" id="GO:0016740">
    <property type="term" value="F:transferase activity"/>
    <property type="evidence" value="ECO:0007669"/>
    <property type="project" value="UniProtKB-KW"/>
</dbReference>
<evidence type="ECO:0000313" key="3">
    <source>
        <dbReference type="Proteomes" id="UP001348265"/>
    </source>
</evidence>
<evidence type="ECO:0000259" key="1">
    <source>
        <dbReference type="Pfam" id="PF25087"/>
    </source>
</evidence>
<keyword evidence="2" id="KW-0808">Transferase</keyword>
<dbReference type="InterPro" id="IPR011004">
    <property type="entry name" value="Trimer_LpxA-like_sf"/>
</dbReference>
<feature type="domain" description="Mannose-1-phosphate guanyltransferase C-terminal" evidence="1">
    <location>
        <begin position="53"/>
        <end position="136"/>
    </location>
</feature>
<dbReference type="Proteomes" id="UP001348265">
    <property type="component" value="Unassembled WGS sequence"/>
</dbReference>
<dbReference type="InterPro" id="IPR050486">
    <property type="entry name" value="Mannose-1P_guanyltransferase"/>
</dbReference>
<protein>
    <submittedName>
        <fullName evidence="2">Transferase</fullName>
    </submittedName>
</protein>
<gene>
    <name evidence="2" type="ORF">RB636_05570</name>
</gene>
<name>A0ABU7WPM9_9ACTN</name>
<dbReference type="Gene3D" id="2.160.10.10">
    <property type="entry name" value="Hexapeptide repeat proteins"/>
    <property type="match status" value="1"/>
</dbReference>
<dbReference type="EMBL" id="JAVFKM010000002">
    <property type="protein sequence ID" value="MEF3112673.1"/>
    <property type="molecule type" value="Genomic_DNA"/>
</dbReference>
<accession>A0ABU7WPM9</accession>
<reference evidence="2 3" key="1">
    <citation type="submission" date="2023-08" db="EMBL/GenBank/DDBJ databases">
        <authorList>
            <person name="Sharma P."/>
            <person name="Verma V."/>
            <person name="Mohan M.K."/>
            <person name="Dubey A.K."/>
        </authorList>
    </citation>
    <scope>NUCLEOTIDE SEQUENCE [LARGE SCALE GENOMIC DNA]</scope>
    <source>
        <strain evidence="2 3">ADP4</strain>
    </source>
</reference>
<keyword evidence="3" id="KW-1185">Reference proteome</keyword>
<dbReference type="InterPro" id="IPR056729">
    <property type="entry name" value="GMPPB_C"/>
</dbReference>
<sequence length="208" mass="22202">MPQLILGDYLSAPCTGHLAHGPYGELAKADLAEFIRHWTGLHRRALAGLRDRIHPTARIHPSAIIGDDVIIGPHARVYEFCTVRDASVLCAGAQVGFNCEVTRCFLGERAVLGHRIAINRTLVGADAHLSAGLTVAAISLRNTDLRSPDREILFRVPDNLYRCGAPRFGGIVGDRCQTGNTISLGPGIAIGPRCRIAGGVTLAGRTPT</sequence>
<dbReference type="RefSeq" id="WP_331785575.1">
    <property type="nucleotide sequence ID" value="NZ_JAVFKM010000002.1"/>
</dbReference>
<evidence type="ECO:0000313" key="2">
    <source>
        <dbReference type="EMBL" id="MEF3112673.1"/>
    </source>
</evidence>
<organism evidence="2 3">
    <name type="scientific">Streptomyces chrestomyceticus</name>
    <dbReference type="NCBI Taxonomy" id="68185"/>
    <lineage>
        <taxon>Bacteria</taxon>
        <taxon>Bacillati</taxon>
        <taxon>Actinomycetota</taxon>
        <taxon>Actinomycetes</taxon>
        <taxon>Kitasatosporales</taxon>
        <taxon>Streptomycetaceae</taxon>
        <taxon>Streptomyces</taxon>
    </lineage>
</organism>
<dbReference type="SUPFAM" id="SSF51161">
    <property type="entry name" value="Trimeric LpxA-like enzymes"/>
    <property type="match status" value="1"/>
</dbReference>
<dbReference type="Pfam" id="PF25087">
    <property type="entry name" value="GMPPB_C"/>
    <property type="match status" value="1"/>
</dbReference>
<comment type="caution">
    <text evidence="2">The sequence shown here is derived from an EMBL/GenBank/DDBJ whole genome shotgun (WGS) entry which is preliminary data.</text>
</comment>